<reference evidence="1 2" key="1">
    <citation type="submission" date="2018-02" db="EMBL/GenBank/DDBJ databases">
        <title>Full genome sequencing of a novel polyvalent bacteriophage as one of T4-Family member.</title>
        <authorList>
            <person name="Kawasaki T."/>
            <person name="Saad A.M."/>
            <person name="Yamada T."/>
        </authorList>
    </citation>
    <scope>NUCLEOTIDE SEQUENCE [LARGE SCALE GENOMIC DNA]</scope>
    <source>
        <strain evidence="1 2">EcS1</strain>
    </source>
</reference>
<dbReference type="RefSeq" id="YP_010090720.1">
    <property type="nucleotide sequence ID" value="NC_055721.1"/>
</dbReference>
<dbReference type="Proteomes" id="UP000250157">
    <property type="component" value="Segment"/>
</dbReference>
<dbReference type="GeneID" id="65108212"/>
<proteinExistence type="predicted"/>
<evidence type="ECO:0000313" key="1">
    <source>
        <dbReference type="EMBL" id="BBC78073.1"/>
    </source>
</evidence>
<dbReference type="SUPFAM" id="SSF101386">
    <property type="entry name" value="all-alpha NTP pyrophosphatases"/>
    <property type="match status" value="1"/>
</dbReference>
<keyword evidence="2" id="KW-1185">Reference proteome</keyword>
<evidence type="ECO:0000313" key="2">
    <source>
        <dbReference type="Proteomes" id="UP000250157"/>
    </source>
</evidence>
<dbReference type="EMBL" id="LC371242">
    <property type="protein sequence ID" value="BBC78073.1"/>
    <property type="molecule type" value="Genomic_DNA"/>
</dbReference>
<dbReference type="Gene3D" id="1.10.4010.10">
    <property type="entry name" value="Type II deoxyuridine triphosphatase"/>
    <property type="match status" value="1"/>
</dbReference>
<organism evidence="1 2">
    <name type="scientific">Escherichia phage EcS1</name>
    <dbReference type="NCBI Taxonomy" id="2083276"/>
    <lineage>
        <taxon>Viruses</taxon>
        <taxon>Duplodnaviria</taxon>
        <taxon>Heunggongvirae</taxon>
        <taxon>Uroviricota</taxon>
        <taxon>Caudoviricetes</taxon>
        <taxon>Pantevenvirales</taxon>
        <taxon>Straboviridae</taxon>
        <taxon>Tevenvirinae</taxon>
        <taxon>Kagamiyamavirus</taxon>
        <taxon>Kagamiyamavirus ecs1</taxon>
    </lineage>
</organism>
<accession>A0A2Z5ZCM0</accession>
<dbReference type="KEGG" id="vg:65108212"/>
<sequence>MAHFNECSGLIAGADKAKEVYYSTLVQEHKDPLQVMLDMQKSLQVRLAEDKPFTNRHPDSLETAGEVLNWLRDQKMCIDDEFQELITSLGEMSRGDKDASAVWKKWKARHIEANAKKISNMTNADQLEIKFEMIDIMHFVLNMFMALGMDSKEIFELYYLKNAENFARQDRGY</sequence>
<protein>
    <submittedName>
        <fullName evidence="1">Gp56 dCTPase</fullName>
    </submittedName>
</protein>
<name>A0A2Z5ZCM0_9CAUD</name>